<dbReference type="Pfam" id="PF00155">
    <property type="entry name" value="Aminotran_1_2"/>
    <property type="match status" value="1"/>
</dbReference>
<evidence type="ECO:0000256" key="1">
    <source>
        <dbReference type="ARBA" id="ARBA00001933"/>
    </source>
</evidence>
<dbReference type="Proteomes" id="UP000824109">
    <property type="component" value="Unassembled WGS sequence"/>
</dbReference>
<evidence type="ECO:0000256" key="2">
    <source>
        <dbReference type="ARBA" id="ARBA00022898"/>
    </source>
</evidence>
<evidence type="ECO:0000256" key="3">
    <source>
        <dbReference type="RuleBase" id="RU000481"/>
    </source>
</evidence>
<evidence type="ECO:0000313" key="6">
    <source>
        <dbReference type="Proteomes" id="UP000824109"/>
    </source>
</evidence>
<name>A0A9D1MDN3_9FIRM</name>
<reference evidence="5" key="2">
    <citation type="journal article" date="2021" name="PeerJ">
        <title>Extensive microbial diversity within the chicken gut microbiome revealed by metagenomics and culture.</title>
        <authorList>
            <person name="Gilroy R."/>
            <person name="Ravi A."/>
            <person name="Getino M."/>
            <person name="Pursley I."/>
            <person name="Horton D.L."/>
            <person name="Alikhan N.F."/>
            <person name="Baker D."/>
            <person name="Gharbi K."/>
            <person name="Hall N."/>
            <person name="Watson M."/>
            <person name="Adriaenssens E.M."/>
            <person name="Foster-Nyarko E."/>
            <person name="Jarju S."/>
            <person name="Secka A."/>
            <person name="Antonio M."/>
            <person name="Oren A."/>
            <person name="Chaudhuri R.R."/>
            <person name="La Ragione R."/>
            <person name="Hildebrand F."/>
            <person name="Pallen M.J."/>
        </authorList>
    </citation>
    <scope>NUCLEOTIDE SEQUENCE</scope>
    <source>
        <strain evidence="5">USAMLcec3-3695</strain>
    </source>
</reference>
<dbReference type="PANTHER" id="PTHR42885:SF1">
    <property type="entry name" value="THREONINE-PHOSPHATE DECARBOXYLASE"/>
    <property type="match status" value="1"/>
</dbReference>
<dbReference type="GO" id="GO:0030170">
    <property type="term" value="F:pyridoxal phosphate binding"/>
    <property type="evidence" value="ECO:0007669"/>
    <property type="project" value="InterPro"/>
</dbReference>
<keyword evidence="3" id="KW-0808">Transferase</keyword>
<dbReference type="Gene3D" id="3.90.1150.10">
    <property type="entry name" value="Aspartate Aminotransferase, domain 1"/>
    <property type="match status" value="1"/>
</dbReference>
<protein>
    <recommendedName>
        <fullName evidence="3">Aminotransferase</fullName>
        <ecNumber evidence="3">2.6.1.-</ecNumber>
    </recommendedName>
</protein>
<dbReference type="InterPro" id="IPR015421">
    <property type="entry name" value="PyrdxlP-dep_Trfase_major"/>
</dbReference>
<dbReference type="CDD" id="cd00609">
    <property type="entry name" value="AAT_like"/>
    <property type="match status" value="1"/>
</dbReference>
<comment type="cofactor">
    <cofactor evidence="1 3">
        <name>pyridoxal 5'-phosphate</name>
        <dbReference type="ChEBI" id="CHEBI:597326"/>
    </cofactor>
</comment>
<reference evidence="5" key="1">
    <citation type="submission" date="2020-10" db="EMBL/GenBank/DDBJ databases">
        <authorList>
            <person name="Gilroy R."/>
        </authorList>
    </citation>
    <scope>NUCLEOTIDE SEQUENCE</scope>
    <source>
        <strain evidence="5">USAMLcec3-3695</strain>
    </source>
</reference>
<evidence type="ECO:0000313" key="5">
    <source>
        <dbReference type="EMBL" id="HIU58260.1"/>
    </source>
</evidence>
<evidence type="ECO:0000259" key="4">
    <source>
        <dbReference type="Pfam" id="PF00155"/>
    </source>
</evidence>
<dbReference type="PANTHER" id="PTHR42885">
    <property type="entry name" value="HISTIDINOL-PHOSPHATE AMINOTRANSFERASE-RELATED"/>
    <property type="match status" value="1"/>
</dbReference>
<feature type="domain" description="Aminotransferase class I/classII large" evidence="4">
    <location>
        <begin position="17"/>
        <end position="319"/>
    </location>
</feature>
<keyword evidence="2" id="KW-0663">Pyridoxal phosphate</keyword>
<dbReference type="GO" id="GO:0008483">
    <property type="term" value="F:transaminase activity"/>
    <property type="evidence" value="ECO:0007669"/>
    <property type="project" value="UniProtKB-KW"/>
</dbReference>
<comment type="caution">
    <text evidence="5">The sequence shown here is derived from an EMBL/GenBank/DDBJ whole genome shotgun (WGS) entry which is preliminary data.</text>
</comment>
<comment type="similarity">
    <text evidence="3">Belongs to the class-I pyridoxal-phosphate-dependent aminotransferase family.</text>
</comment>
<dbReference type="SUPFAM" id="SSF53383">
    <property type="entry name" value="PLP-dependent transferases"/>
    <property type="match status" value="1"/>
</dbReference>
<dbReference type="InterPro" id="IPR015424">
    <property type="entry name" value="PyrdxlP-dep_Trfase"/>
</dbReference>
<dbReference type="EMBL" id="DVNB01000108">
    <property type="protein sequence ID" value="HIU58260.1"/>
    <property type="molecule type" value="Genomic_DNA"/>
</dbReference>
<accession>A0A9D1MDN3</accession>
<dbReference type="InterPro" id="IPR004838">
    <property type="entry name" value="NHTrfase_class1_PyrdxlP-BS"/>
</dbReference>
<organism evidence="5 6">
    <name type="scientific">Candidatus Ornithomonoglobus merdipullorum</name>
    <dbReference type="NCBI Taxonomy" id="2840895"/>
    <lineage>
        <taxon>Bacteria</taxon>
        <taxon>Bacillati</taxon>
        <taxon>Bacillota</taxon>
        <taxon>Clostridia</taxon>
        <taxon>Candidatus Ornithomonoglobus</taxon>
    </lineage>
</organism>
<keyword evidence="3 5" id="KW-0032">Aminotransferase</keyword>
<dbReference type="EC" id="2.6.1.-" evidence="3"/>
<proteinExistence type="inferred from homology"/>
<sequence length="337" mass="37756">MRDNRHGGDAFRYGKGITDFSANINPLGAPDEVIRAFREADVSVYPDPYSESLRNAIADMTGADADDIICGSGAASLIFTLTACLKPKKTLIAAPSFSEYGRAAECMGSEIIYYNEREGASGMLSDDTDLLFICVPNNPTGTLKERNELEEIIASAARLGIFVVVDECFNDFLDEPERYSVSDMIGEYRNLAILRSFTKMYAIPGLRLGYMLCSDRAVLSGMYSSRQPWEISAPAEAAGIAACGAREHVKKTREYIKAEREFLKSEFKRLGIEHYEPTANFMFFKHRAGLREELLKYGILIRSCANYRDLDERSYRTAVRLHEENMMLIKALEEIDG</sequence>
<dbReference type="PROSITE" id="PS00105">
    <property type="entry name" value="AA_TRANSFER_CLASS_1"/>
    <property type="match status" value="1"/>
</dbReference>
<dbReference type="Gene3D" id="3.40.640.10">
    <property type="entry name" value="Type I PLP-dependent aspartate aminotransferase-like (Major domain)"/>
    <property type="match status" value="1"/>
</dbReference>
<dbReference type="InterPro" id="IPR015422">
    <property type="entry name" value="PyrdxlP-dep_Trfase_small"/>
</dbReference>
<dbReference type="AlphaFoldDB" id="A0A9D1MDN3"/>
<gene>
    <name evidence="5" type="ORF">IAA61_10700</name>
</gene>
<dbReference type="InterPro" id="IPR004839">
    <property type="entry name" value="Aminotransferase_I/II_large"/>
</dbReference>